<evidence type="ECO:0000313" key="4">
    <source>
        <dbReference type="EMBL" id="KAF7170943.1"/>
    </source>
</evidence>
<evidence type="ECO:0000313" key="5">
    <source>
        <dbReference type="EMBL" id="KAF7183270.1"/>
    </source>
</evidence>
<reference evidence="5" key="1">
    <citation type="submission" date="2020-06" db="EMBL/GenBank/DDBJ databases">
        <title>Draft genome sequences of strains closely related to Aspergillus parafelis and Aspergillus hiratsukae.</title>
        <authorList>
            <person name="Dos Santos R.A.C."/>
            <person name="Rivero-Menendez O."/>
            <person name="Steenwyk J.L."/>
            <person name="Mead M.E."/>
            <person name="Goldman G.H."/>
            <person name="Alastruey-Izquierdo A."/>
            <person name="Rokas A."/>
        </authorList>
    </citation>
    <scope>NUCLEOTIDE SEQUENCE</scope>
    <source>
        <strain evidence="4">CNM-CM5623</strain>
        <strain evidence="5">CNM-CM7691</strain>
    </source>
</reference>
<evidence type="ECO:0000259" key="3">
    <source>
        <dbReference type="Pfam" id="PF05368"/>
    </source>
</evidence>
<dbReference type="InterPro" id="IPR036291">
    <property type="entry name" value="NAD(P)-bd_dom_sf"/>
</dbReference>
<dbReference type="InterPro" id="IPR050608">
    <property type="entry name" value="NmrA-type/Isoflavone_red_sf"/>
</dbReference>
<keyword evidence="2" id="KW-0560">Oxidoreductase</keyword>
<dbReference type="InterPro" id="IPR045312">
    <property type="entry name" value="PCBER-like"/>
</dbReference>
<keyword evidence="1" id="KW-0521">NADP</keyword>
<proteinExistence type="predicted"/>
<protein>
    <recommendedName>
        <fullName evidence="3">NmrA-like domain-containing protein</fullName>
    </recommendedName>
</protein>
<dbReference type="EMBL" id="JACBAG010001734">
    <property type="protein sequence ID" value="KAF7183270.1"/>
    <property type="molecule type" value="Genomic_DNA"/>
</dbReference>
<evidence type="ECO:0000313" key="6">
    <source>
        <dbReference type="Proteomes" id="UP000641853"/>
    </source>
</evidence>
<dbReference type="SUPFAM" id="SSF51735">
    <property type="entry name" value="NAD(P)-binding Rossmann-fold domains"/>
    <property type="match status" value="1"/>
</dbReference>
<dbReference type="GO" id="GO:0016491">
    <property type="term" value="F:oxidoreductase activity"/>
    <property type="evidence" value="ECO:0007669"/>
    <property type="project" value="UniProtKB-KW"/>
</dbReference>
<name>A0A8H6R135_9EURO</name>
<dbReference type="AlphaFoldDB" id="A0A8H6R135"/>
<dbReference type="Gene3D" id="3.90.25.10">
    <property type="entry name" value="UDP-galactose 4-epimerase, domain 1"/>
    <property type="match status" value="1"/>
</dbReference>
<evidence type="ECO:0000256" key="1">
    <source>
        <dbReference type="ARBA" id="ARBA00022857"/>
    </source>
</evidence>
<dbReference type="CDD" id="cd05259">
    <property type="entry name" value="PCBER_SDR_a"/>
    <property type="match status" value="1"/>
</dbReference>
<organism evidence="5 6">
    <name type="scientific">Aspergillus felis</name>
    <dbReference type="NCBI Taxonomy" id="1287682"/>
    <lineage>
        <taxon>Eukaryota</taxon>
        <taxon>Fungi</taxon>
        <taxon>Dikarya</taxon>
        <taxon>Ascomycota</taxon>
        <taxon>Pezizomycotina</taxon>
        <taxon>Eurotiomycetes</taxon>
        <taxon>Eurotiomycetidae</taxon>
        <taxon>Eurotiales</taxon>
        <taxon>Aspergillaceae</taxon>
        <taxon>Aspergillus</taxon>
        <taxon>Aspergillus subgen. Fumigati</taxon>
    </lineage>
</organism>
<comment type="caution">
    <text evidence="5">The sequence shown here is derived from an EMBL/GenBank/DDBJ whole genome shotgun (WGS) entry which is preliminary data.</text>
</comment>
<gene>
    <name evidence="4" type="ORF">CNMCM5623_003390</name>
    <name evidence="5" type="ORF">CNMCM7691_003183</name>
</gene>
<feature type="domain" description="NmrA-like" evidence="3">
    <location>
        <begin position="2"/>
        <end position="240"/>
    </location>
</feature>
<dbReference type="Gene3D" id="3.40.50.720">
    <property type="entry name" value="NAD(P)-binding Rossmann-like Domain"/>
    <property type="match status" value="1"/>
</dbReference>
<dbReference type="OrthoDB" id="419598at2759"/>
<accession>A0A8H6R135</accession>
<keyword evidence="6" id="KW-1185">Reference proteome</keyword>
<dbReference type="InterPro" id="IPR008030">
    <property type="entry name" value="NmrA-like"/>
</dbReference>
<dbReference type="PANTHER" id="PTHR43349">
    <property type="entry name" value="PINORESINOL REDUCTASE-RELATED"/>
    <property type="match status" value="1"/>
</dbReference>
<dbReference type="Pfam" id="PF05368">
    <property type="entry name" value="NmrA"/>
    <property type="match status" value="1"/>
</dbReference>
<evidence type="ECO:0000256" key="2">
    <source>
        <dbReference type="ARBA" id="ARBA00023002"/>
    </source>
</evidence>
<dbReference type="EMBL" id="JACBAE010001197">
    <property type="protein sequence ID" value="KAF7170943.1"/>
    <property type="molecule type" value="Genomic_DNA"/>
</dbReference>
<dbReference type="Proteomes" id="UP000654922">
    <property type="component" value="Unassembled WGS sequence"/>
</dbReference>
<dbReference type="PANTHER" id="PTHR43349:SF93">
    <property type="entry name" value="ISOFLAVONE REDUCTASE HOMOLOG P3-RELATED"/>
    <property type="match status" value="1"/>
</dbReference>
<dbReference type="Proteomes" id="UP000641853">
    <property type="component" value="Unassembled WGS sequence"/>
</dbReference>
<sequence>MKVLVVGATGHTGGSVVQGLLETDDLEVFALIRPESMNKPGVRSLQAQGVTVVEGDLKGSEEQLVQALDQIDTVISCVGAAQQQDQIPLANAAKKAGVKRFVPCGFITVAPAGGIMWLRDQKETVYNHIKQLWLPYTVVDVGWWYQLAFPRLSSGRIDYMVFDRSNEIFGRGNVPSAITDLRDIGRYIARIIVDERTLNKFVFVYNTVMTQNEVYDLLEEISGEKITRNFVADETVYAAVSEARKLIGRDISDPLEFYPLYRAEYTLSWGIRGDNNPEYAKYLGYVTSEELYPDFQPISFRNFLETVVDGTAKNVYVD</sequence>